<feature type="domain" description="YgjP-like metallopeptidase" evidence="1">
    <location>
        <begin position="22"/>
        <end position="231"/>
    </location>
</feature>
<dbReference type="PANTHER" id="PTHR30399">
    <property type="entry name" value="UNCHARACTERIZED PROTEIN YGJP"/>
    <property type="match status" value="1"/>
</dbReference>
<dbReference type="PANTHER" id="PTHR30399:SF1">
    <property type="entry name" value="UTP PYROPHOSPHATASE"/>
    <property type="match status" value="1"/>
</dbReference>
<dbReference type="Gene3D" id="3.30.2010.10">
    <property type="entry name" value="Metalloproteases ('zincins'), catalytic domain"/>
    <property type="match status" value="1"/>
</dbReference>
<dbReference type="eggNOG" id="COG1451">
    <property type="taxonomic scope" value="Bacteria"/>
</dbReference>
<keyword evidence="3" id="KW-1185">Reference proteome</keyword>
<organism evidence="2 3">
    <name type="scientific">Sphingomonas parapaucimobilis NBRC 15100</name>
    <dbReference type="NCBI Taxonomy" id="1219049"/>
    <lineage>
        <taxon>Bacteria</taxon>
        <taxon>Pseudomonadati</taxon>
        <taxon>Pseudomonadota</taxon>
        <taxon>Alphaproteobacteria</taxon>
        <taxon>Sphingomonadales</taxon>
        <taxon>Sphingomonadaceae</taxon>
        <taxon>Sphingomonas</taxon>
    </lineage>
</organism>
<sequence length="234" mass="26816">MGETVTLGATEVAYDLAFSERRTLGITVRPDGMLCVTAPVGTPLEAIEAKLVRRGAWILSTKRDFDRLRPATPPRRHVAGETYRFLGRQYRLRVEPDAPRGVVLSPEHLTIGGIAADEPRRIAVRLGLWYQREARRVLYERFDRCWLLFGEGARPPRLTVRPMEKRWGSLSASGQSLILNRRLVEADVDAIDFVIVHELCHLRHHDHGEAFHALLATRMPDWRARKARLERWMA</sequence>
<comment type="caution">
    <text evidence="2">The sequence shown here is derived from an EMBL/GenBank/DDBJ whole genome shotgun (WGS) entry which is preliminary data.</text>
</comment>
<protein>
    <recommendedName>
        <fullName evidence="1">YgjP-like metallopeptidase domain-containing protein</fullName>
    </recommendedName>
</protein>
<name>A0A0A1WCL7_9SPHN</name>
<evidence type="ECO:0000313" key="3">
    <source>
        <dbReference type="Proteomes" id="UP000032305"/>
    </source>
</evidence>
<accession>A0A0A1WCL7</accession>
<evidence type="ECO:0000313" key="2">
    <source>
        <dbReference type="EMBL" id="GAM02694.1"/>
    </source>
</evidence>
<dbReference type="EMBL" id="BBPI01000097">
    <property type="protein sequence ID" value="GAM02694.1"/>
    <property type="molecule type" value="Genomic_DNA"/>
</dbReference>
<dbReference type="Pfam" id="PF01863">
    <property type="entry name" value="YgjP-like"/>
    <property type="match status" value="1"/>
</dbReference>
<dbReference type="InterPro" id="IPR002725">
    <property type="entry name" value="YgjP-like_metallopeptidase"/>
</dbReference>
<proteinExistence type="predicted"/>
<dbReference type="CDD" id="cd07344">
    <property type="entry name" value="M48_yhfN_like"/>
    <property type="match status" value="1"/>
</dbReference>
<dbReference type="Proteomes" id="UP000032305">
    <property type="component" value="Unassembled WGS sequence"/>
</dbReference>
<evidence type="ECO:0000259" key="1">
    <source>
        <dbReference type="Pfam" id="PF01863"/>
    </source>
</evidence>
<gene>
    <name evidence="2" type="ORF">SP5_097_00360</name>
</gene>
<reference evidence="2 3" key="1">
    <citation type="submission" date="2014-11" db="EMBL/GenBank/DDBJ databases">
        <title>Whole genome shotgun sequence of Sphingomonas parapaucimobilis NBRC 15100.</title>
        <authorList>
            <person name="Katano-Makiyama Y."/>
            <person name="Hosoyama A."/>
            <person name="Hashimoto M."/>
            <person name="Hosoyama Y."/>
            <person name="Noguchi M."/>
            <person name="Numata M."/>
            <person name="Tsuchikane K."/>
            <person name="Hirakata S."/>
            <person name="Uohara A."/>
            <person name="Shimodaira J."/>
            <person name="Ohji S."/>
            <person name="Ichikawa N."/>
            <person name="Kimura A."/>
            <person name="Yamazoe A."/>
            <person name="Fujita N."/>
        </authorList>
    </citation>
    <scope>NUCLEOTIDE SEQUENCE [LARGE SCALE GENOMIC DNA]</scope>
    <source>
        <strain evidence="2 3">NBRC 15100</strain>
    </source>
</reference>
<dbReference type="AlphaFoldDB" id="A0A0A1WCL7"/>
<dbReference type="InterPro" id="IPR053136">
    <property type="entry name" value="UTP_pyrophosphatase-like"/>
</dbReference>